<dbReference type="RefSeq" id="WP_230274636.1">
    <property type="nucleotide sequence ID" value="NZ_JAJKFW010000025.1"/>
</dbReference>
<dbReference type="EMBL" id="JAJKFW010000025">
    <property type="protein sequence ID" value="MCC9643681.1"/>
    <property type="molecule type" value="Genomic_DNA"/>
</dbReference>
<comment type="caution">
    <text evidence="1">The sequence shown here is derived from an EMBL/GenBank/DDBJ whole genome shotgun (WGS) entry which is preliminary data.</text>
</comment>
<gene>
    <name evidence="1" type="ORF">LOC71_15455</name>
</gene>
<proteinExistence type="predicted"/>
<reference evidence="1" key="1">
    <citation type="submission" date="2021-11" db="EMBL/GenBank/DDBJ databases">
        <title>Genome sequence.</title>
        <authorList>
            <person name="Sun Q."/>
        </authorList>
    </citation>
    <scope>NUCLEOTIDE SEQUENCE</scope>
    <source>
        <strain evidence="1">JC740</strain>
    </source>
</reference>
<evidence type="ECO:0000313" key="1">
    <source>
        <dbReference type="EMBL" id="MCC9643681.1"/>
    </source>
</evidence>
<evidence type="ECO:0000313" key="2">
    <source>
        <dbReference type="Proteomes" id="UP001430306"/>
    </source>
</evidence>
<protein>
    <submittedName>
        <fullName evidence="1">Uncharacterized protein</fullName>
    </submittedName>
</protein>
<accession>A0ABS8NJD5</accession>
<keyword evidence="2" id="KW-1185">Reference proteome</keyword>
<dbReference type="Proteomes" id="UP001430306">
    <property type="component" value="Unassembled WGS sequence"/>
</dbReference>
<sequence length="182" mass="19891">MNQAVSTPPVHQLQSSDGSLQIQFQWKQDRYEHRIQLRSQNGQSIELHSVEGDSDEDWPASPALQQLSTEDIEGVATILGVGCAGSSHFSISVQIIETSEAPPRLRLDWAVRMTAADAQQFPVANLGTEYRFEGAASNLNESFEATGQTQCVVADDSPNVRLIPDQSSGGRTRLWSYDCLGG</sequence>
<name>A0ABS8NJD5_9BACT</name>
<organism evidence="1 2">
    <name type="scientific">Rhodopirellula halodulae</name>
    <dbReference type="NCBI Taxonomy" id="2894198"/>
    <lineage>
        <taxon>Bacteria</taxon>
        <taxon>Pseudomonadati</taxon>
        <taxon>Planctomycetota</taxon>
        <taxon>Planctomycetia</taxon>
        <taxon>Pirellulales</taxon>
        <taxon>Pirellulaceae</taxon>
        <taxon>Rhodopirellula</taxon>
    </lineage>
</organism>